<accession>A0A2P2NFW2</accession>
<evidence type="ECO:0000313" key="2">
    <source>
        <dbReference type="EMBL" id="MBX41355.1"/>
    </source>
</evidence>
<protein>
    <submittedName>
        <fullName evidence="2">Uncharacterized protein</fullName>
    </submittedName>
</protein>
<dbReference type="AlphaFoldDB" id="A0A2P2NFW2"/>
<evidence type="ECO:0000256" key="1">
    <source>
        <dbReference type="SAM" id="Phobius"/>
    </source>
</evidence>
<feature type="transmembrane region" description="Helical" evidence="1">
    <location>
        <begin position="6"/>
        <end position="25"/>
    </location>
</feature>
<keyword evidence="1" id="KW-0472">Membrane</keyword>
<organism evidence="2">
    <name type="scientific">Rhizophora mucronata</name>
    <name type="common">Asiatic mangrove</name>
    <dbReference type="NCBI Taxonomy" id="61149"/>
    <lineage>
        <taxon>Eukaryota</taxon>
        <taxon>Viridiplantae</taxon>
        <taxon>Streptophyta</taxon>
        <taxon>Embryophyta</taxon>
        <taxon>Tracheophyta</taxon>
        <taxon>Spermatophyta</taxon>
        <taxon>Magnoliopsida</taxon>
        <taxon>eudicotyledons</taxon>
        <taxon>Gunneridae</taxon>
        <taxon>Pentapetalae</taxon>
        <taxon>rosids</taxon>
        <taxon>fabids</taxon>
        <taxon>Malpighiales</taxon>
        <taxon>Rhizophoraceae</taxon>
        <taxon>Rhizophora</taxon>
    </lineage>
</organism>
<sequence length="50" mass="6106">MPKIYYHWMVIIVLYSKFCFVDFWLSNSFNNCDSMVFCIFFLFFSISIVV</sequence>
<reference evidence="2" key="1">
    <citation type="submission" date="2018-02" db="EMBL/GenBank/DDBJ databases">
        <title>Rhizophora mucronata_Transcriptome.</title>
        <authorList>
            <person name="Meera S.P."/>
            <person name="Sreeshan A."/>
            <person name="Augustine A."/>
        </authorList>
    </citation>
    <scope>NUCLEOTIDE SEQUENCE</scope>
    <source>
        <tissue evidence="2">Leaf</tissue>
    </source>
</reference>
<dbReference type="EMBL" id="GGEC01060871">
    <property type="protein sequence ID" value="MBX41355.1"/>
    <property type="molecule type" value="Transcribed_RNA"/>
</dbReference>
<name>A0A2P2NFW2_RHIMU</name>
<keyword evidence="1" id="KW-1133">Transmembrane helix</keyword>
<proteinExistence type="predicted"/>
<keyword evidence="1" id="KW-0812">Transmembrane</keyword>